<feature type="compositionally biased region" description="Low complexity" evidence="1">
    <location>
        <begin position="262"/>
        <end position="272"/>
    </location>
</feature>
<evidence type="ECO:0000256" key="2">
    <source>
        <dbReference type="SAM" id="SignalP"/>
    </source>
</evidence>
<evidence type="ECO:0000256" key="1">
    <source>
        <dbReference type="SAM" id="MobiDB-lite"/>
    </source>
</evidence>
<evidence type="ECO:0000313" key="3">
    <source>
        <dbReference type="EMBL" id="QJD29540.1"/>
    </source>
</evidence>
<dbReference type="AlphaFoldDB" id="A0A858Q6T0"/>
<feature type="region of interest" description="Disordered" evidence="1">
    <location>
        <begin position="262"/>
        <end position="307"/>
    </location>
</feature>
<reference evidence="4" key="1">
    <citation type="submission" date="2019-12" db="EMBL/GenBank/DDBJ databases">
        <authorList>
            <person name="Awala S.I."/>
            <person name="Rhee S.K."/>
        </authorList>
    </citation>
    <scope>NUCLEOTIDE SEQUENCE [LARGE SCALE GENOMIC DNA]</scope>
    <source>
        <strain evidence="4">IM1</strain>
    </source>
</reference>
<feature type="chain" id="PRO_5032322944" evidence="2">
    <location>
        <begin position="24"/>
        <end position="483"/>
    </location>
</feature>
<dbReference type="Proteomes" id="UP000503004">
    <property type="component" value="Chromosome"/>
</dbReference>
<accession>A0A858Q6T0</accession>
<gene>
    <name evidence="3" type="ORF">GNH96_05865</name>
</gene>
<feature type="compositionally biased region" description="Polar residues" evidence="1">
    <location>
        <begin position="273"/>
        <end position="283"/>
    </location>
</feature>
<sequence>MAATDRLAAFTAAALALPGMAAAQGMELTPEALAIDGSYSNYQESNGRMSVQAFQNDAALRLGEDVHFRVNSTLDFIGGGSNPMNLNQIGGASPTFYWGRNNDYGRKYGELELSQATQGPQQGRQGGIHDQRLAIDGALSVALDDLTLGVAGGNSTEWDYLSNFFNLDARWDLNRKATTLAAGFGYASDTVWADGGHQGRIHQQYTDGTVIGGDKNTYQGLLGLTQVLDKNSLIQVNLTVSNSSGFLSDPYKSAWVNNVPAARSSSTRSASAQNAPDMSTRSGASGGNPEPSPTPGPSPDQPVEVPETPVNTFCRQSVPFSFQANLCADTRPGSRIQSAVLLRYVRNIPELDAAALHLDYRFYSDNWNIDSHTFEAGWLQPLPYETMLTFRLRYYTQRSSYFYQTVYDNPTADGLYSSDYRLASFGAVGGGLQLNKTFFGMLQIGGGVDLYQRTQGMGFMGGTGSHVDNFSFALYSVNLSLKF</sequence>
<protein>
    <submittedName>
        <fullName evidence="3">DUF3570 domain-containing protein</fullName>
    </submittedName>
</protein>
<keyword evidence="2" id="KW-0732">Signal</keyword>
<name>A0A858Q6T0_9GAMM</name>
<dbReference type="EMBL" id="CP046565">
    <property type="protein sequence ID" value="QJD29540.1"/>
    <property type="molecule type" value="Genomic_DNA"/>
</dbReference>
<proteinExistence type="predicted"/>
<evidence type="ECO:0000313" key="4">
    <source>
        <dbReference type="Proteomes" id="UP000503004"/>
    </source>
</evidence>
<organism evidence="3 4">
    <name type="scientific">Methylococcus geothermalis</name>
    <dbReference type="NCBI Taxonomy" id="2681310"/>
    <lineage>
        <taxon>Bacteria</taxon>
        <taxon>Pseudomonadati</taxon>
        <taxon>Pseudomonadota</taxon>
        <taxon>Gammaproteobacteria</taxon>
        <taxon>Methylococcales</taxon>
        <taxon>Methylococcaceae</taxon>
        <taxon>Methylococcus</taxon>
    </lineage>
</organism>
<keyword evidence="4" id="KW-1185">Reference proteome</keyword>
<dbReference type="RefSeq" id="WP_169602823.1">
    <property type="nucleotide sequence ID" value="NZ_CP046565.1"/>
</dbReference>
<dbReference type="KEGG" id="metu:GNH96_05865"/>
<dbReference type="Pfam" id="PF12094">
    <property type="entry name" value="DUF3570"/>
    <property type="match status" value="1"/>
</dbReference>
<feature type="signal peptide" evidence="2">
    <location>
        <begin position="1"/>
        <end position="23"/>
    </location>
</feature>
<feature type="compositionally biased region" description="Pro residues" evidence="1">
    <location>
        <begin position="290"/>
        <end position="300"/>
    </location>
</feature>
<dbReference type="InterPro" id="IPR021953">
    <property type="entry name" value="DUF3570"/>
</dbReference>